<dbReference type="PROSITE" id="PS50263">
    <property type="entry name" value="CN_HYDROLASE"/>
    <property type="match status" value="1"/>
</dbReference>
<dbReference type="GO" id="GO:0016787">
    <property type="term" value="F:hydrolase activity"/>
    <property type="evidence" value="ECO:0007669"/>
    <property type="project" value="UniProtKB-KW"/>
</dbReference>
<dbReference type="AlphaFoldDB" id="A0A1C4XJ63"/>
<protein>
    <submittedName>
        <fullName evidence="4">Predicted amidohydrolase</fullName>
    </submittedName>
</protein>
<evidence type="ECO:0000259" key="3">
    <source>
        <dbReference type="PROSITE" id="PS50263"/>
    </source>
</evidence>
<evidence type="ECO:0000256" key="2">
    <source>
        <dbReference type="SAM" id="MobiDB-lite"/>
    </source>
</evidence>
<dbReference type="Proteomes" id="UP000199375">
    <property type="component" value="Unassembled WGS sequence"/>
</dbReference>
<dbReference type="SUPFAM" id="SSF56317">
    <property type="entry name" value="Carbon-nitrogen hydrolase"/>
    <property type="match status" value="1"/>
</dbReference>
<dbReference type="CDD" id="cd07197">
    <property type="entry name" value="nitrilase"/>
    <property type="match status" value="1"/>
</dbReference>
<dbReference type="EMBL" id="FMCW01000026">
    <property type="protein sequence ID" value="SCF08426.1"/>
    <property type="molecule type" value="Genomic_DNA"/>
</dbReference>
<dbReference type="InterPro" id="IPR036526">
    <property type="entry name" value="C-N_Hydrolase_sf"/>
</dbReference>
<feature type="compositionally biased region" description="Pro residues" evidence="2">
    <location>
        <begin position="270"/>
        <end position="283"/>
    </location>
</feature>
<dbReference type="PANTHER" id="PTHR23088:SF27">
    <property type="entry name" value="DEAMINATED GLUTATHIONE AMIDASE"/>
    <property type="match status" value="1"/>
</dbReference>
<accession>A0A1C4XJ63</accession>
<feature type="compositionally biased region" description="Basic and acidic residues" evidence="2">
    <location>
        <begin position="257"/>
        <end position="267"/>
    </location>
</feature>
<evidence type="ECO:0000256" key="1">
    <source>
        <dbReference type="ARBA" id="ARBA00010613"/>
    </source>
</evidence>
<evidence type="ECO:0000313" key="4">
    <source>
        <dbReference type="EMBL" id="SCF08426.1"/>
    </source>
</evidence>
<feature type="domain" description="CN hydrolase" evidence="3">
    <location>
        <begin position="12"/>
        <end position="250"/>
    </location>
</feature>
<reference evidence="4 5" key="1">
    <citation type="submission" date="2016-06" db="EMBL/GenBank/DDBJ databases">
        <authorList>
            <person name="Kjaerup R.B."/>
            <person name="Dalgaard T.S."/>
            <person name="Juul-Madsen H.R."/>
        </authorList>
    </citation>
    <scope>NUCLEOTIDE SEQUENCE [LARGE SCALE GENOMIC DNA]</scope>
    <source>
        <strain evidence="4 5">DSM 45626</strain>
    </source>
</reference>
<comment type="similarity">
    <text evidence="1">Belongs to the carbon-nitrogen hydrolase superfamily. NIT1/NIT2 family.</text>
</comment>
<proteinExistence type="inferred from homology"/>
<gene>
    <name evidence="4" type="ORF">GA0070558_12636</name>
</gene>
<feature type="region of interest" description="Disordered" evidence="2">
    <location>
        <begin position="257"/>
        <end position="294"/>
    </location>
</feature>
<dbReference type="InterPro" id="IPR003010">
    <property type="entry name" value="C-N_Hydrolase"/>
</dbReference>
<feature type="compositionally biased region" description="Basic and acidic residues" evidence="2">
    <location>
        <begin position="285"/>
        <end position="294"/>
    </location>
</feature>
<dbReference type="PANTHER" id="PTHR23088">
    <property type="entry name" value="NITRILASE-RELATED"/>
    <property type="match status" value="1"/>
</dbReference>
<name>A0A1C4XJ63_9ACTN</name>
<dbReference type="Gene3D" id="3.60.110.10">
    <property type="entry name" value="Carbon-nitrogen hydrolase"/>
    <property type="match status" value="1"/>
</dbReference>
<keyword evidence="4" id="KW-0378">Hydrolase</keyword>
<evidence type="ECO:0000313" key="5">
    <source>
        <dbReference type="Proteomes" id="UP000199375"/>
    </source>
</evidence>
<dbReference type="Pfam" id="PF00795">
    <property type="entry name" value="CN_hydrolase"/>
    <property type="match status" value="1"/>
</dbReference>
<sequence length="294" mass="30531">MTGDDDPVREPLRVAAAQIEAVGGDLAGNAAAHVAAVAEAAALGARVVVFPELSLCGYDYPLLAADVARCEVEVGDAVLRTVGGACRAHRVTAVVGGCARRADGWAIAAFVVGPDGAVSATYHKRHLDADERAVFVAGHTDTMVQVGGWRLGLGVCYDASFPEHARGLALAGADAYLVPGAFTVGDSDHRRGVYFPARALENTSYVLFANYAGAHGGWRFAGHSAVYGPDGRALAAAGTAAGLAVADLDDAVLRRQRDSQRMLRDRAAPAPAPSPVVIPPPDPGQRSDQHEEHR</sequence>
<organism evidence="4 5">
    <name type="scientific">Micromonospora haikouensis</name>
    <dbReference type="NCBI Taxonomy" id="686309"/>
    <lineage>
        <taxon>Bacteria</taxon>
        <taxon>Bacillati</taxon>
        <taxon>Actinomycetota</taxon>
        <taxon>Actinomycetes</taxon>
        <taxon>Micromonosporales</taxon>
        <taxon>Micromonosporaceae</taxon>
        <taxon>Micromonospora</taxon>
    </lineage>
</organism>